<dbReference type="InterPro" id="IPR028994">
    <property type="entry name" value="Integrin_alpha_N"/>
</dbReference>
<name>A0A520N144_9GAMM</name>
<comment type="caution">
    <text evidence="2">The sequence shown here is derived from an EMBL/GenBank/DDBJ whole genome shotgun (WGS) entry which is preliminary data.</text>
</comment>
<dbReference type="PROSITE" id="PS51257">
    <property type="entry name" value="PROKAR_LIPOPROTEIN"/>
    <property type="match status" value="1"/>
</dbReference>
<organism evidence="2 3">
    <name type="scientific">SAR86 cluster bacterium</name>
    <dbReference type="NCBI Taxonomy" id="2030880"/>
    <lineage>
        <taxon>Bacteria</taxon>
        <taxon>Pseudomonadati</taxon>
        <taxon>Pseudomonadota</taxon>
        <taxon>Gammaproteobacteria</taxon>
        <taxon>SAR86 cluster</taxon>
    </lineage>
</organism>
<feature type="signal peptide" evidence="1">
    <location>
        <begin position="1"/>
        <end position="18"/>
    </location>
</feature>
<protein>
    <recommendedName>
        <fullName evidence="4">VCBS repeat-containing protein</fullName>
    </recommendedName>
</protein>
<keyword evidence="1" id="KW-0732">Signal</keyword>
<dbReference type="EMBL" id="SHBE01000001">
    <property type="protein sequence ID" value="RZO27200.1"/>
    <property type="molecule type" value="Genomic_DNA"/>
</dbReference>
<evidence type="ECO:0000256" key="1">
    <source>
        <dbReference type="SAM" id="SignalP"/>
    </source>
</evidence>
<evidence type="ECO:0000313" key="3">
    <source>
        <dbReference type="Proteomes" id="UP000315825"/>
    </source>
</evidence>
<feature type="chain" id="PRO_5022059254" description="VCBS repeat-containing protein" evidence="1">
    <location>
        <begin position="19"/>
        <end position="707"/>
    </location>
</feature>
<dbReference type="Proteomes" id="UP000315825">
    <property type="component" value="Unassembled WGS sequence"/>
</dbReference>
<evidence type="ECO:0008006" key="4">
    <source>
        <dbReference type="Google" id="ProtNLM"/>
    </source>
</evidence>
<reference evidence="2 3" key="1">
    <citation type="submission" date="2019-02" db="EMBL/GenBank/DDBJ databases">
        <title>Prokaryotic population dynamics and viral predation in marine succession experiment using metagenomics: the confinement effect.</title>
        <authorList>
            <person name="Haro-Moreno J.M."/>
            <person name="Rodriguez-Valera F."/>
            <person name="Lopez-Perez M."/>
        </authorList>
    </citation>
    <scope>NUCLEOTIDE SEQUENCE [LARGE SCALE GENOMIC DNA]</scope>
    <source>
        <strain evidence="2">MED-G159</strain>
    </source>
</reference>
<sequence length="707" mass="78678">MFRTIVIILSALSLASCGGGGGSSEPTPAPAPVPAPAPTSLSFSTDVEEIYIHNIATLTWTSANASSCEASGDWEGSKELNGSEQLTLRDPREFTFNLKCSSSNSNVEQALSVTVNSPYLYPDHWDETQTYFNNVQEQFKNPVGFHLEEIWFKSLTIPKSRFSSALSDIFLEDPEFRSDVGYDTWINYKGSTYHLSCNWVPQKYGEGVAKIIEQEQGNFKNFYSYENEGCNHPLPLKNSDGSYQVVFPGHDEGKLAFAEAPFAPSFVFNLDTKEFVDMKLPLGSHGQAIFDYDLDGDDDFITNGFNHTDPERGNTELWNCGWGIFQNNGFNDFELIPLNIPDDVLNPNRQNGFVENEGCGGAMSADAYVEDGLLYVAYGDFNQNRNNADAKWLIERERNALVIYNANDLSINEVIQLPAPYVEENFVDLEYYEEAWIGNNGKSHDTHVQFMDIDYDGDKDILISNQSYWYEKTSVLQIIMNNEGVYVDETSERLFNWNIKSGGLHQWNFSDVNNDGYLDISTTDGCGGLGAASVEGIPRPWGCQKKVAVNDGTGHFLQIIGPMEIYQEVDNTGTDYTNEELTGSGLGAVFSLDEDKRARWAWISPKDCNDGCYADGNWVLYITSIDFNLSTGPNGIDPALVGEPGFNEFYYLLHNESAQKAVIAGEYENGLEHYIATGKAEGLLPNAKSISVIVVDTYDSNPQHSIN</sequence>
<gene>
    <name evidence="2" type="ORF">EVA92_00205</name>
</gene>
<evidence type="ECO:0000313" key="2">
    <source>
        <dbReference type="EMBL" id="RZO27200.1"/>
    </source>
</evidence>
<proteinExistence type="predicted"/>
<dbReference type="SUPFAM" id="SSF69318">
    <property type="entry name" value="Integrin alpha N-terminal domain"/>
    <property type="match status" value="1"/>
</dbReference>
<accession>A0A520N144</accession>
<dbReference type="AlphaFoldDB" id="A0A520N144"/>